<keyword evidence="21" id="KW-1185">Reference proteome</keyword>
<dbReference type="AlphaFoldDB" id="A0A4Y6UA47"/>
<dbReference type="PROSITE" id="PS51371">
    <property type="entry name" value="CBS"/>
    <property type="match status" value="2"/>
</dbReference>
<dbReference type="Pfam" id="PF01595">
    <property type="entry name" value="CNNM"/>
    <property type="match status" value="1"/>
</dbReference>
<keyword evidence="10 15" id="KW-0472">Membrane</keyword>
<dbReference type="Proteomes" id="UP000318709">
    <property type="component" value="Chromosome"/>
</dbReference>
<dbReference type="GO" id="GO:0005886">
    <property type="term" value="C:plasma membrane"/>
    <property type="evidence" value="ECO:0007669"/>
    <property type="project" value="UniProtKB-SubCell"/>
</dbReference>
<dbReference type="InterPro" id="IPR000644">
    <property type="entry name" value="CBS_dom"/>
</dbReference>
<evidence type="ECO:0000256" key="7">
    <source>
        <dbReference type="ARBA" id="ARBA00022737"/>
    </source>
</evidence>
<evidence type="ECO:0000256" key="9">
    <source>
        <dbReference type="ARBA" id="ARBA00023122"/>
    </source>
</evidence>
<evidence type="ECO:0000313" key="21">
    <source>
        <dbReference type="Proteomes" id="UP000318709"/>
    </source>
</evidence>
<dbReference type="CDD" id="cd04590">
    <property type="entry name" value="CBS_pair_CorC_HlyC_assoc"/>
    <property type="match status" value="1"/>
</dbReference>
<dbReference type="EMBL" id="CP038231">
    <property type="protein sequence ID" value="QDH14272.1"/>
    <property type="molecule type" value="Genomic_DNA"/>
</dbReference>
<dbReference type="Gene3D" id="3.10.580.10">
    <property type="entry name" value="CBS-domain"/>
    <property type="match status" value="1"/>
</dbReference>
<feature type="domain" description="CBS" evidence="18">
    <location>
        <begin position="314"/>
        <end position="372"/>
    </location>
</feature>
<keyword evidence="9 14" id="KW-0129">CBS domain</keyword>
<evidence type="ECO:0000256" key="2">
    <source>
        <dbReference type="ARBA" id="ARBA00006446"/>
    </source>
</evidence>
<dbReference type="SMART" id="SM01091">
    <property type="entry name" value="CorC_HlyC"/>
    <property type="match status" value="1"/>
</dbReference>
<feature type="domain" description="CNNM transmembrane" evidence="19">
    <location>
        <begin position="19"/>
        <end position="221"/>
    </location>
</feature>
<evidence type="ECO:0000256" key="3">
    <source>
        <dbReference type="ARBA" id="ARBA00022448"/>
    </source>
</evidence>
<keyword evidence="6 15" id="KW-0812">Transmembrane</keyword>
<evidence type="ECO:0000259" key="18">
    <source>
        <dbReference type="PROSITE" id="PS51371"/>
    </source>
</evidence>
<comment type="similarity">
    <text evidence="12">Belongs to the UPF0053 family. PaeA subfamily.</text>
</comment>
<dbReference type="SUPFAM" id="SSF54631">
    <property type="entry name" value="CBS-domain pair"/>
    <property type="match status" value="1"/>
</dbReference>
<comment type="subcellular location">
    <subcellularLocation>
        <location evidence="1">Cell inner membrane</location>
        <topology evidence="1">Multi-pass membrane protein</topology>
    </subcellularLocation>
</comment>
<dbReference type="OrthoDB" id="9797674at2"/>
<dbReference type="Gene3D" id="3.30.465.10">
    <property type="match status" value="1"/>
</dbReference>
<evidence type="ECO:0000256" key="12">
    <source>
        <dbReference type="ARBA" id="ARBA00038280"/>
    </source>
</evidence>
<dbReference type="InterPro" id="IPR046342">
    <property type="entry name" value="CBS_dom_sf"/>
</dbReference>
<keyword evidence="3" id="KW-0813">Transport</keyword>
<dbReference type="PROSITE" id="PS51846">
    <property type="entry name" value="CNNM"/>
    <property type="match status" value="1"/>
</dbReference>
<evidence type="ECO:0000256" key="15">
    <source>
        <dbReference type="PROSITE-ProRule" id="PRU01193"/>
    </source>
</evidence>
<sequence>MAAQAATQATQEGGFWAEPNVLFISGLLAMAALIGVSILIALSEISFAAAHETRMRTLAKEGSKQAQDFLKLRANSGQVITTFQICLNAVGVLGGLVSESLFTEPFAHFLHWCGLSPTSAENAGGILAFILVTGLFVIFADLLPKRIAMNAPDKVALSVSWFPAAALKVLYPFVLVFSYLSDVLLRLLRIPATPTIEPITPEDLRDVLDAGTKSGALLKQEHKMIENVMALQNRSVGSAMTPRDEIVYLDVTESLESQRNKVRAKPYSRYPLCDGDLDHVIGSIRAEDVLVAVVEEPSVLTETVPTSRNQIYHMRRDVLSLPDTLNLWETLAQFDAHGAGFALIVSEYGLVVGLITYKDIMGALMDGLANPFEEQAIVQRDGDSWLIDGAAPVGDVERELGVTLCGEGEDFDTIAGFIVKNLRRTARKADKVEVGSFRFEVVDVDGFRINQLLVTRIAPPPGPPAPRRIREAQHKALGKAPSQAAPLQGEKAPPTTAKPKNR</sequence>
<organism evidence="20 21">
    <name type="scientific">Formicincola oecophyllae</name>
    <dbReference type="NCBI Taxonomy" id="2558361"/>
    <lineage>
        <taxon>Bacteria</taxon>
        <taxon>Pseudomonadati</taxon>
        <taxon>Pseudomonadota</taxon>
        <taxon>Alphaproteobacteria</taxon>
        <taxon>Acetobacterales</taxon>
        <taxon>Acetobacteraceae</taxon>
        <taxon>Formicincola</taxon>
    </lineage>
</organism>
<evidence type="ECO:0000256" key="5">
    <source>
        <dbReference type="ARBA" id="ARBA00022519"/>
    </source>
</evidence>
<protein>
    <recommendedName>
        <fullName evidence="13">Polyamine export protein</fullName>
    </recommendedName>
</protein>
<evidence type="ECO:0000256" key="1">
    <source>
        <dbReference type="ARBA" id="ARBA00004429"/>
    </source>
</evidence>
<accession>A0A4Y6UA47</accession>
<feature type="transmembrane region" description="Helical" evidence="17">
    <location>
        <begin position="122"/>
        <end position="143"/>
    </location>
</feature>
<dbReference type="PANTHER" id="PTHR22777:SF16">
    <property type="entry name" value="POLYAMINE EXPORT PROTEIN"/>
    <property type="match status" value="1"/>
</dbReference>
<dbReference type="Pfam" id="PF00571">
    <property type="entry name" value="CBS"/>
    <property type="match status" value="1"/>
</dbReference>
<name>A0A4Y6UA47_9PROT</name>
<dbReference type="InterPro" id="IPR044751">
    <property type="entry name" value="Ion_transp-like_CBS"/>
</dbReference>
<evidence type="ECO:0000256" key="11">
    <source>
        <dbReference type="ARBA" id="ARBA00037177"/>
    </source>
</evidence>
<keyword evidence="7" id="KW-0677">Repeat</keyword>
<dbReference type="InterPro" id="IPR005170">
    <property type="entry name" value="Transptr-assoc_dom"/>
</dbReference>
<evidence type="ECO:0000256" key="17">
    <source>
        <dbReference type="SAM" id="Phobius"/>
    </source>
</evidence>
<keyword evidence="4" id="KW-1003">Cell membrane</keyword>
<evidence type="ECO:0000256" key="14">
    <source>
        <dbReference type="PROSITE-ProRule" id="PRU00703"/>
    </source>
</evidence>
<evidence type="ECO:0000256" key="8">
    <source>
        <dbReference type="ARBA" id="ARBA00022989"/>
    </source>
</evidence>
<dbReference type="InterPro" id="IPR002550">
    <property type="entry name" value="CNNM"/>
</dbReference>
<dbReference type="PANTHER" id="PTHR22777">
    <property type="entry name" value="HEMOLYSIN-RELATED"/>
    <property type="match status" value="1"/>
</dbReference>
<evidence type="ECO:0000256" key="10">
    <source>
        <dbReference type="ARBA" id="ARBA00023136"/>
    </source>
</evidence>
<dbReference type="SUPFAM" id="SSF56176">
    <property type="entry name" value="FAD-binding/transporter-associated domain-like"/>
    <property type="match status" value="1"/>
</dbReference>
<dbReference type="InterPro" id="IPR016169">
    <property type="entry name" value="FAD-bd_PCMH_sub2"/>
</dbReference>
<feature type="transmembrane region" description="Helical" evidence="17">
    <location>
        <begin position="22"/>
        <end position="50"/>
    </location>
</feature>
<dbReference type="RefSeq" id="WP_141443975.1">
    <property type="nucleotide sequence ID" value="NZ_CP038231.1"/>
</dbReference>
<reference evidence="20 21" key="1">
    <citation type="submission" date="2019-03" db="EMBL/GenBank/DDBJ databases">
        <title>The complete genome sequence of Swingsia_sp. F3b2 LMG30590(T).</title>
        <authorList>
            <person name="Chua K.-O."/>
            <person name="Chan K.-G."/>
            <person name="See-Too W.-S."/>
        </authorList>
    </citation>
    <scope>NUCLEOTIDE SEQUENCE [LARGE SCALE GENOMIC DNA]</scope>
    <source>
        <strain evidence="20 21">F3b2</strain>
    </source>
</reference>
<dbReference type="GO" id="GO:0050660">
    <property type="term" value="F:flavin adenine dinucleotide binding"/>
    <property type="evidence" value="ECO:0007669"/>
    <property type="project" value="InterPro"/>
</dbReference>
<comment type="function">
    <text evidence="11">Involved in cadaverine and putrescine tolerance in stationary phase. May facilitate the efflux of both cadaverine and putrescine from the cytoplasm, reducing potentially toxic levels under certain stress conditions.</text>
</comment>
<evidence type="ECO:0000256" key="16">
    <source>
        <dbReference type="SAM" id="MobiDB-lite"/>
    </source>
</evidence>
<dbReference type="InterPro" id="IPR036318">
    <property type="entry name" value="FAD-bd_PCMH-like_sf"/>
</dbReference>
<keyword evidence="5" id="KW-0997">Cell inner membrane</keyword>
<dbReference type="Pfam" id="PF03471">
    <property type="entry name" value="CorC_HlyC"/>
    <property type="match status" value="1"/>
</dbReference>
<evidence type="ECO:0000256" key="6">
    <source>
        <dbReference type="ARBA" id="ARBA00022692"/>
    </source>
</evidence>
<keyword evidence="8 15" id="KW-1133">Transmembrane helix</keyword>
<evidence type="ECO:0000256" key="13">
    <source>
        <dbReference type="ARBA" id="ARBA00039818"/>
    </source>
</evidence>
<evidence type="ECO:0000313" key="20">
    <source>
        <dbReference type="EMBL" id="QDH14272.1"/>
    </source>
</evidence>
<evidence type="ECO:0000256" key="4">
    <source>
        <dbReference type="ARBA" id="ARBA00022475"/>
    </source>
</evidence>
<comment type="similarity">
    <text evidence="2">Belongs to the UPF0053 family. Hemolysin C subfamily.</text>
</comment>
<evidence type="ECO:0000259" key="19">
    <source>
        <dbReference type="PROSITE" id="PS51846"/>
    </source>
</evidence>
<gene>
    <name evidence="20" type="ORF">E3E12_01070</name>
</gene>
<proteinExistence type="inferred from homology"/>
<feature type="domain" description="CBS" evidence="18">
    <location>
        <begin position="240"/>
        <end position="299"/>
    </location>
</feature>
<feature type="region of interest" description="Disordered" evidence="16">
    <location>
        <begin position="456"/>
        <end position="502"/>
    </location>
</feature>
<feature type="transmembrane region" description="Helical" evidence="17">
    <location>
        <begin position="155"/>
        <end position="180"/>
    </location>
</feature>
<dbReference type="KEGG" id="swf:E3E12_01070"/>